<evidence type="ECO:0000313" key="2">
    <source>
        <dbReference type="Proteomes" id="UP001438953"/>
    </source>
</evidence>
<dbReference type="EMBL" id="JAYWLC010000001">
    <property type="protein sequence ID" value="MER5170431.1"/>
    <property type="molecule type" value="Genomic_DNA"/>
</dbReference>
<reference evidence="1 2" key="2">
    <citation type="submission" date="2024-06" db="EMBL/GenBank/DDBJ databases">
        <title>Thioclava kandeliae sp. nov. from a rhizosphere soil sample of Kandelia candel in a mangrove.</title>
        <authorList>
            <person name="Mu T."/>
        </authorList>
    </citation>
    <scope>NUCLEOTIDE SEQUENCE [LARGE SCALE GENOMIC DNA]</scope>
    <source>
        <strain evidence="1 2">CPCC 100088</strain>
    </source>
</reference>
<proteinExistence type="predicted"/>
<accession>A0ABV1SD55</accession>
<comment type="caution">
    <text evidence="1">The sequence shown here is derived from an EMBL/GenBank/DDBJ whole genome shotgun (WGS) entry which is preliminary data.</text>
</comment>
<sequence>MQLFPSLRTFYFLSNGKITNAAKISIIAKELVDDPLTAVIFSSAEMALGAFHRAMLGV</sequence>
<dbReference type="RefSeq" id="WP_339112237.1">
    <property type="nucleotide sequence ID" value="NZ_JAYWLC010000001.1"/>
</dbReference>
<dbReference type="Proteomes" id="UP001438953">
    <property type="component" value="Unassembled WGS sequence"/>
</dbReference>
<name>A0ABV1SD55_9RHOB</name>
<keyword evidence="2" id="KW-1185">Reference proteome</keyword>
<gene>
    <name evidence="1" type="ORF">VSX56_01475</name>
</gene>
<organism evidence="1 2">
    <name type="scientific">Thioclava kandeliae</name>
    <dbReference type="NCBI Taxonomy" id="3070818"/>
    <lineage>
        <taxon>Bacteria</taxon>
        <taxon>Pseudomonadati</taxon>
        <taxon>Pseudomonadota</taxon>
        <taxon>Alphaproteobacteria</taxon>
        <taxon>Rhodobacterales</taxon>
        <taxon>Paracoccaceae</taxon>
        <taxon>Thioclava</taxon>
    </lineage>
</organism>
<protein>
    <submittedName>
        <fullName evidence="1">Uncharacterized protein</fullName>
    </submittedName>
</protein>
<reference evidence="1 2" key="1">
    <citation type="submission" date="2024-01" db="EMBL/GenBank/DDBJ databases">
        <authorList>
            <person name="Deng Y."/>
            <person name="Su J."/>
        </authorList>
    </citation>
    <scope>NUCLEOTIDE SEQUENCE [LARGE SCALE GENOMIC DNA]</scope>
    <source>
        <strain evidence="1 2">CPCC 100088</strain>
    </source>
</reference>
<evidence type="ECO:0000313" key="1">
    <source>
        <dbReference type="EMBL" id="MER5170431.1"/>
    </source>
</evidence>